<evidence type="ECO:0000256" key="3">
    <source>
        <dbReference type="ARBA" id="ARBA00022676"/>
    </source>
</evidence>
<organism evidence="8 9">
    <name type="scientific">Ancylostoma ceylanicum</name>
    <dbReference type="NCBI Taxonomy" id="53326"/>
    <lineage>
        <taxon>Eukaryota</taxon>
        <taxon>Metazoa</taxon>
        <taxon>Ecdysozoa</taxon>
        <taxon>Nematoda</taxon>
        <taxon>Chromadorea</taxon>
        <taxon>Rhabditida</taxon>
        <taxon>Rhabditina</taxon>
        <taxon>Rhabditomorpha</taxon>
        <taxon>Strongyloidea</taxon>
        <taxon>Ancylostomatidae</taxon>
        <taxon>Ancylostomatinae</taxon>
        <taxon>Ancylostoma</taxon>
    </lineage>
</organism>
<name>A0A0D6LJI3_9BILA</name>
<reference evidence="8 9" key="1">
    <citation type="submission" date="2013-05" db="EMBL/GenBank/DDBJ databases">
        <title>Draft genome of the parasitic nematode Anyclostoma ceylanicum.</title>
        <authorList>
            <person name="Mitreva M."/>
        </authorList>
    </citation>
    <scope>NUCLEOTIDE SEQUENCE [LARGE SCALE GENOMIC DNA]</scope>
</reference>
<dbReference type="Proteomes" id="UP000054495">
    <property type="component" value="Unassembled WGS sequence"/>
</dbReference>
<keyword evidence="3" id="KW-0328">Glycosyltransferase</keyword>
<comment type="catalytic activity">
    <reaction evidence="6">
        <text>glucuronate acceptor + UDP-alpha-D-glucuronate = acceptor beta-D-glucuronoside + UDP + H(+)</text>
        <dbReference type="Rhea" id="RHEA:21032"/>
        <dbReference type="ChEBI" id="CHEBI:15378"/>
        <dbReference type="ChEBI" id="CHEBI:58052"/>
        <dbReference type="ChEBI" id="CHEBI:58223"/>
        <dbReference type="ChEBI" id="CHEBI:132367"/>
        <dbReference type="ChEBI" id="CHEBI:132368"/>
        <dbReference type="EC" id="2.4.1.17"/>
    </reaction>
</comment>
<dbReference type="GO" id="GO:0015020">
    <property type="term" value="F:glucuronosyltransferase activity"/>
    <property type="evidence" value="ECO:0007669"/>
    <property type="project" value="UniProtKB-EC"/>
</dbReference>
<evidence type="ECO:0000256" key="5">
    <source>
        <dbReference type="ARBA" id="ARBA00022729"/>
    </source>
</evidence>
<dbReference type="InterPro" id="IPR002213">
    <property type="entry name" value="UDP_glucos_trans"/>
</dbReference>
<evidence type="ECO:0000256" key="7">
    <source>
        <dbReference type="SAM" id="SignalP"/>
    </source>
</evidence>
<evidence type="ECO:0000313" key="8">
    <source>
        <dbReference type="EMBL" id="EPB72149.1"/>
    </source>
</evidence>
<dbReference type="EMBL" id="KE125064">
    <property type="protein sequence ID" value="EPB72149.1"/>
    <property type="molecule type" value="Genomic_DNA"/>
</dbReference>
<protein>
    <recommendedName>
        <fullName evidence="2">glucuronosyltransferase</fullName>
        <ecNumber evidence="2">2.4.1.17</ecNumber>
    </recommendedName>
</protein>
<evidence type="ECO:0000256" key="2">
    <source>
        <dbReference type="ARBA" id="ARBA00012544"/>
    </source>
</evidence>
<dbReference type="Gene3D" id="3.40.50.2000">
    <property type="entry name" value="Glycogen Phosphorylase B"/>
    <property type="match status" value="1"/>
</dbReference>
<dbReference type="InterPro" id="IPR050271">
    <property type="entry name" value="UDP-glycosyltransferase"/>
</dbReference>
<feature type="chain" id="PRO_5012407269" description="glucuronosyltransferase" evidence="7">
    <location>
        <begin position="16"/>
        <end position="636"/>
    </location>
</feature>
<dbReference type="Pfam" id="PF00201">
    <property type="entry name" value="UDPGT"/>
    <property type="match status" value="1"/>
</dbReference>
<keyword evidence="4 8" id="KW-0808">Transferase</keyword>
<feature type="signal peptide" evidence="7">
    <location>
        <begin position="1"/>
        <end position="15"/>
    </location>
</feature>
<evidence type="ECO:0000313" key="9">
    <source>
        <dbReference type="Proteomes" id="UP000054495"/>
    </source>
</evidence>
<comment type="similarity">
    <text evidence="1">Belongs to the UDP-glycosyltransferase family.</text>
</comment>
<proteinExistence type="inferred from homology"/>
<evidence type="ECO:0000256" key="1">
    <source>
        <dbReference type="ARBA" id="ARBA00009995"/>
    </source>
</evidence>
<dbReference type="AlphaFoldDB" id="A0A0D6LJI3"/>
<dbReference type="SUPFAM" id="SSF53756">
    <property type="entry name" value="UDP-Glycosyltransferase/glycogen phosphorylase"/>
    <property type="match status" value="1"/>
</dbReference>
<accession>A0A0D6LJI3</accession>
<dbReference type="PANTHER" id="PTHR48043:SF68">
    <property type="entry name" value="GLUCURONOSYLTRANSFERASE"/>
    <property type="match status" value="1"/>
</dbReference>
<gene>
    <name evidence="8" type="ORF">ANCCEY_08750</name>
</gene>
<dbReference type="PANTHER" id="PTHR48043">
    <property type="entry name" value="EG:EG0003.4 PROTEIN-RELATED"/>
    <property type="match status" value="1"/>
</dbReference>
<keyword evidence="5 7" id="KW-0732">Signal</keyword>
<evidence type="ECO:0000256" key="6">
    <source>
        <dbReference type="ARBA" id="ARBA00047475"/>
    </source>
</evidence>
<sequence length="636" mass="72271">MLLLLLVDLIRPLQALEVALIPSTGCYSHDVMMKEVGLSMPPGASITWIQAFLYDFGFGEIPLPANWTRLSIWGHDDEGVELMRSAGSLLWEQNVPTDFDRPWDLRGSFSFFKMLERHQTYCEKMLDDQRFLQYMRSQKTDVVLLDHFLQTVKHVSVWISLSVAVLGKQFSTISRGTMMISNVLNAILLASSHPLRPTIDNYNECMGGLAYLLNTSVVQFSNWPIADGYITSLNVPANPSATPKTGTPYSGLGMSFGERVGNLLFHWVIITARIIQNFVLSRMFARKGFPEVDIIRSEAERAIYAGRSEFLFDVVRPINNRVKYFGSNIQMNPSDYVTVIPELHENHRDVMHPQSGINCRQNIQLPNSTAQLPLSLSDCLCQNGPVSFAAANISSLPVRRTNLYMELDRSSVQQKFLEISRQFPELDWPSLTKEKFILVSFGSVAQAHYMPLDLVRQIFSAFAQTPYKVIWQTNSATKSLLWTRNISVPRNVIMTSWAPIKEMLAHPNLQYLICHGGINTINELLLFGVPVIGVHLQGDQGSNLRRLTDLGAAVMISIARIAQGQLPHTMRKFENNLERHWQRAAQLSSMLETYRTIHKDQQVFWIGWTARHGKSRTISQVSYVNVPILFFYEVRE</sequence>
<keyword evidence="9" id="KW-1185">Reference proteome</keyword>
<dbReference type="EC" id="2.4.1.17" evidence="2"/>
<evidence type="ECO:0000256" key="4">
    <source>
        <dbReference type="ARBA" id="ARBA00022679"/>
    </source>
</evidence>